<dbReference type="AlphaFoldDB" id="A0A8J2L1A8"/>
<feature type="non-terminal residue" evidence="1">
    <location>
        <position position="94"/>
    </location>
</feature>
<proteinExistence type="predicted"/>
<accession>A0A8J2L1A8</accession>
<feature type="non-terminal residue" evidence="1">
    <location>
        <position position="1"/>
    </location>
</feature>
<reference evidence="1" key="1">
    <citation type="submission" date="2021-06" db="EMBL/GenBank/DDBJ databases">
        <authorList>
            <person name="Hodson N. C."/>
            <person name="Mongue J. A."/>
            <person name="Jaron S. K."/>
        </authorList>
    </citation>
    <scope>NUCLEOTIDE SEQUENCE</scope>
</reference>
<keyword evidence="2" id="KW-1185">Reference proteome</keyword>
<evidence type="ECO:0000313" key="1">
    <source>
        <dbReference type="EMBL" id="CAG7827087.1"/>
    </source>
</evidence>
<gene>
    <name evidence="1" type="ORF">AFUS01_LOCUS37095</name>
</gene>
<organism evidence="1 2">
    <name type="scientific">Allacma fusca</name>
    <dbReference type="NCBI Taxonomy" id="39272"/>
    <lineage>
        <taxon>Eukaryota</taxon>
        <taxon>Metazoa</taxon>
        <taxon>Ecdysozoa</taxon>
        <taxon>Arthropoda</taxon>
        <taxon>Hexapoda</taxon>
        <taxon>Collembola</taxon>
        <taxon>Symphypleona</taxon>
        <taxon>Sminthuridae</taxon>
        <taxon>Allacma</taxon>
    </lineage>
</organism>
<name>A0A8J2L1A8_9HEXA</name>
<dbReference type="EMBL" id="CAJVCH010542210">
    <property type="protein sequence ID" value="CAG7827087.1"/>
    <property type="molecule type" value="Genomic_DNA"/>
</dbReference>
<evidence type="ECO:0000313" key="2">
    <source>
        <dbReference type="Proteomes" id="UP000708208"/>
    </source>
</evidence>
<protein>
    <submittedName>
        <fullName evidence="1">Uncharacterized protein</fullName>
    </submittedName>
</protein>
<sequence length="94" mass="10826">VPSELAVIDVMQTLKNQGEMSKNSQKRIADLMERLQKLTDLTAIETEITVVKSELARKTKHLFNMKKSVEQQQITKDKANLIFNEVANIRKQQE</sequence>
<dbReference type="Proteomes" id="UP000708208">
    <property type="component" value="Unassembled WGS sequence"/>
</dbReference>
<comment type="caution">
    <text evidence="1">The sequence shown here is derived from an EMBL/GenBank/DDBJ whole genome shotgun (WGS) entry which is preliminary data.</text>
</comment>